<dbReference type="InterPro" id="IPR001633">
    <property type="entry name" value="EAL_dom"/>
</dbReference>
<dbReference type="PANTHER" id="PTHR44757">
    <property type="entry name" value="DIGUANYLATE CYCLASE DGCP"/>
    <property type="match status" value="1"/>
</dbReference>
<dbReference type="AlphaFoldDB" id="A0A1E2V6K2"/>
<dbReference type="PROSITE" id="PS50883">
    <property type="entry name" value="EAL"/>
    <property type="match status" value="1"/>
</dbReference>
<dbReference type="CDD" id="cd12914">
    <property type="entry name" value="PDC1_DGC_like"/>
    <property type="match status" value="1"/>
</dbReference>
<organism evidence="3 4">
    <name type="scientific">Terasakiispira papahanaumokuakeensis</name>
    <dbReference type="NCBI Taxonomy" id="197479"/>
    <lineage>
        <taxon>Bacteria</taxon>
        <taxon>Pseudomonadati</taxon>
        <taxon>Pseudomonadota</taxon>
        <taxon>Gammaproteobacteria</taxon>
        <taxon>Oceanospirillales</taxon>
        <taxon>Terasakiispira</taxon>
    </lineage>
</organism>
<evidence type="ECO:0008006" key="5">
    <source>
        <dbReference type="Google" id="ProtNLM"/>
    </source>
</evidence>
<dbReference type="CDD" id="cd06225">
    <property type="entry name" value="HAMP"/>
    <property type="match status" value="1"/>
</dbReference>
<feature type="domain" description="GGDEF" evidence="2">
    <location>
        <begin position="387"/>
        <end position="522"/>
    </location>
</feature>
<dbReference type="SMART" id="SM00052">
    <property type="entry name" value="EAL"/>
    <property type="match status" value="1"/>
</dbReference>
<dbReference type="Proteomes" id="UP000094291">
    <property type="component" value="Unassembled WGS sequence"/>
</dbReference>
<dbReference type="CDD" id="cd01948">
    <property type="entry name" value="EAL"/>
    <property type="match status" value="1"/>
</dbReference>
<dbReference type="GO" id="GO:0007165">
    <property type="term" value="P:signal transduction"/>
    <property type="evidence" value="ECO:0007669"/>
    <property type="project" value="InterPro"/>
</dbReference>
<proteinExistence type="predicted"/>
<dbReference type="PANTHER" id="PTHR44757:SF2">
    <property type="entry name" value="BIOFILM ARCHITECTURE MAINTENANCE PROTEIN MBAA"/>
    <property type="match status" value="1"/>
</dbReference>
<dbReference type="InterPro" id="IPR035919">
    <property type="entry name" value="EAL_sf"/>
</dbReference>
<gene>
    <name evidence="3" type="ORF">BFW38_02905</name>
</gene>
<keyword evidence="4" id="KW-1185">Reference proteome</keyword>
<dbReference type="Gene3D" id="3.30.70.270">
    <property type="match status" value="1"/>
</dbReference>
<dbReference type="InterPro" id="IPR043128">
    <property type="entry name" value="Rev_trsase/Diguanyl_cyclase"/>
</dbReference>
<evidence type="ECO:0000259" key="2">
    <source>
        <dbReference type="PROSITE" id="PS50887"/>
    </source>
</evidence>
<accession>A0A1E2V6K2</accession>
<dbReference type="Pfam" id="PF00990">
    <property type="entry name" value="GGDEF"/>
    <property type="match status" value="1"/>
</dbReference>
<dbReference type="SUPFAM" id="SSF55073">
    <property type="entry name" value="Nucleotide cyclase"/>
    <property type="match status" value="1"/>
</dbReference>
<dbReference type="SMART" id="SM00267">
    <property type="entry name" value="GGDEF"/>
    <property type="match status" value="1"/>
</dbReference>
<feature type="domain" description="EAL" evidence="1">
    <location>
        <begin position="531"/>
        <end position="785"/>
    </location>
</feature>
<dbReference type="PROSITE" id="PS50887">
    <property type="entry name" value="GGDEF"/>
    <property type="match status" value="1"/>
</dbReference>
<comment type="caution">
    <text evidence="3">The sequence shown here is derived from an EMBL/GenBank/DDBJ whole genome shotgun (WGS) entry which is preliminary data.</text>
</comment>
<dbReference type="Pfam" id="PF00563">
    <property type="entry name" value="EAL"/>
    <property type="match status" value="1"/>
</dbReference>
<evidence type="ECO:0000313" key="3">
    <source>
        <dbReference type="EMBL" id="ODC02648.1"/>
    </source>
</evidence>
<sequence>MLVLIILITLPGYAAITLSMIHSRGLVLHDLKQRALTVTHSVARQQDLILEQTARYLTKLAGLPPIQTPDSPRCSEFLKKILHLNPLYINVGVPLKNGDLKCNALPLSKAVNVKDRPYFQTAINEKRLSIGQFQIDRAAQITSINFAYPVIDPASQNVKGAVVAVISLSWWSNYLKQSPLPRHSLAMISDQDGTIVATYPETPELLGQTTNTITHITPVTHDADHQHHSYIVRDSDGIRRIFYHEPMIQTPNGTHFNLTIGIGAEEALSGIEDYFYVSLASFSLLMGFLAYLANNFLRRSVITPIKRLITATQQLREGIFESSQQYNDVAEVDQLQQQFEKMAQRRLEVERAIWRQANTDALTGIANRHLFLHHGERAIQQTTVNAPYVVLLFIDLDNFKEVNDSIGHDAGDQLLKAVAERLNKASEDQLSALVARQGGDEFAIILSGLAEVDFISDLSYHILNALSRPIQLSEHRLFITASIGVAIYPDDATNFEDLMKSSDQAMFSSKQNGKSKVTRFTSAMKSDFLLRTELSRDMHSALDQQQFQLFYQPIVDQQGQIVKAEALIRWRHPRLGFISPAEFIPIAERSGLIINIGEWVFKEACQHLQQLKQYFHPDFQISVNMSPVQLAEQSSIFQDWHSALDKKGLKGRDLVVEITEGVMMTSSDEIKQRLLSCRELGIELALDDFGTGYSSLAYIRQFEIDYLKIDRSFVDNLEKDGNAQLICEAMISIAHKLKIQVVAEGVEEPGQAQLLKRMGCDYFQGYMISKPIPIQDLLHMPNQLTMI</sequence>
<dbReference type="EMBL" id="MDTQ01000001">
    <property type="protein sequence ID" value="ODC02648.1"/>
    <property type="molecule type" value="Genomic_DNA"/>
</dbReference>
<dbReference type="NCBIfam" id="TIGR00254">
    <property type="entry name" value="GGDEF"/>
    <property type="match status" value="1"/>
</dbReference>
<dbReference type="Pfam" id="PF00672">
    <property type="entry name" value="HAMP"/>
    <property type="match status" value="1"/>
</dbReference>
<dbReference type="InterPro" id="IPR003660">
    <property type="entry name" value="HAMP_dom"/>
</dbReference>
<evidence type="ECO:0000313" key="4">
    <source>
        <dbReference type="Proteomes" id="UP000094291"/>
    </source>
</evidence>
<dbReference type="STRING" id="197479.BFW38_02905"/>
<dbReference type="InterPro" id="IPR052155">
    <property type="entry name" value="Biofilm_reg_signaling"/>
</dbReference>
<reference evidence="3 4" key="1">
    <citation type="submission" date="2016-08" db="EMBL/GenBank/DDBJ databases">
        <authorList>
            <person name="Seilhamer J.J."/>
        </authorList>
    </citation>
    <scope>NUCLEOTIDE SEQUENCE [LARGE SCALE GENOMIC DNA]</scope>
    <source>
        <strain evidence="3 4">PH27A</strain>
    </source>
</reference>
<dbReference type="CDD" id="cd01949">
    <property type="entry name" value="GGDEF"/>
    <property type="match status" value="1"/>
</dbReference>
<dbReference type="InterPro" id="IPR000160">
    <property type="entry name" value="GGDEF_dom"/>
</dbReference>
<dbReference type="SUPFAM" id="SSF141868">
    <property type="entry name" value="EAL domain-like"/>
    <property type="match status" value="1"/>
</dbReference>
<dbReference type="Gene3D" id="3.30.450.20">
    <property type="entry name" value="PAS domain"/>
    <property type="match status" value="1"/>
</dbReference>
<dbReference type="Gene3D" id="3.20.20.450">
    <property type="entry name" value="EAL domain"/>
    <property type="match status" value="1"/>
</dbReference>
<dbReference type="GO" id="GO:0016020">
    <property type="term" value="C:membrane"/>
    <property type="evidence" value="ECO:0007669"/>
    <property type="project" value="InterPro"/>
</dbReference>
<dbReference type="InterPro" id="IPR029787">
    <property type="entry name" value="Nucleotide_cyclase"/>
</dbReference>
<evidence type="ECO:0000259" key="1">
    <source>
        <dbReference type="PROSITE" id="PS50883"/>
    </source>
</evidence>
<dbReference type="Gene3D" id="6.10.340.10">
    <property type="match status" value="1"/>
</dbReference>
<name>A0A1E2V6K2_9GAMM</name>
<protein>
    <recommendedName>
        <fullName evidence="5">Diguanylate phosphodiesterase</fullName>
    </recommendedName>
</protein>